<evidence type="ECO:0000313" key="2">
    <source>
        <dbReference type="Proteomes" id="UP000002489"/>
    </source>
</evidence>
<sequence>MSYLSVYLVEYTGGQRNHHSIFVKNAQDDAGTLFHVTGDIQRGCTLEIRPTRKSPRLSATFEAWSQIGVIAANDMPRVQAICEANPPPEKQFNGPKRINPRKPLRRCQEWTRETIDMLREQGVLLDSN</sequence>
<dbReference type="STRING" id="426428.A0A0C4DJE2"/>
<organism evidence="1 2">
    <name type="scientific">Fusarium oxysporum (strain Fo5176)</name>
    <name type="common">Fusarium vascular wilt</name>
    <dbReference type="NCBI Taxonomy" id="660025"/>
    <lineage>
        <taxon>Eukaryota</taxon>
        <taxon>Fungi</taxon>
        <taxon>Dikarya</taxon>
        <taxon>Ascomycota</taxon>
        <taxon>Pezizomycotina</taxon>
        <taxon>Sordariomycetes</taxon>
        <taxon>Hypocreomycetidae</taxon>
        <taxon>Hypocreales</taxon>
        <taxon>Nectriaceae</taxon>
        <taxon>Fusarium</taxon>
        <taxon>Fusarium oxysporum species complex</taxon>
    </lineage>
</organism>
<dbReference type="Pfam" id="PF20174">
    <property type="entry name" value="DUF6540"/>
    <property type="match status" value="1"/>
</dbReference>
<gene>
    <name evidence="1" type="primary">28958340</name>
</gene>
<reference evidence="2" key="1">
    <citation type="journal article" date="2012" name="Mol. Plant Microbe Interact.">
        <title>A highly conserved effector in Fusarium oxysporum is required for full virulence on Arabidopsis.</title>
        <authorList>
            <person name="Thatcher L.F."/>
            <person name="Gardiner D.M."/>
            <person name="Kazan K."/>
            <person name="Manners J."/>
        </authorList>
    </citation>
    <scope>NUCLEOTIDE SEQUENCE [LARGE SCALE GENOMIC DNA]</scope>
    <source>
        <strain evidence="2">Fo5176</strain>
    </source>
</reference>
<dbReference type="EnsemblFungi" id="FOXG_17592T0">
    <property type="protein sequence ID" value="FOXG_17592P0"/>
    <property type="gene ID" value="FOXG_17592"/>
</dbReference>
<name>A0A0C4DJE2_FUSOF</name>
<dbReference type="Proteomes" id="UP000002489">
    <property type="component" value="Unassembled WGS sequence"/>
</dbReference>
<dbReference type="VEuPathDB" id="FungiDB:FOXG_17592"/>
<accession>A0A0C4DJE2</accession>
<dbReference type="AlphaFoldDB" id="A0A0C4DJE2"/>
<protein>
    <submittedName>
        <fullName evidence="1">Uncharacterized protein</fullName>
    </submittedName>
</protein>
<dbReference type="InterPro" id="IPR046670">
    <property type="entry name" value="DUF6540"/>
</dbReference>
<proteinExistence type="predicted"/>
<reference evidence="1" key="2">
    <citation type="submission" date="2025-08" db="UniProtKB">
        <authorList>
            <consortium name="EnsemblFungi"/>
        </authorList>
    </citation>
    <scope>IDENTIFICATION</scope>
    <source>
        <strain evidence="1">4287 / CBS 123668 / FGSC 9935 / NRRL 34936</strain>
    </source>
</reference>
<evidence type="ECO:0000313" key="1">
    <source>
        <dbReference type="EnsemblFungi" id="FOXG_17592P0"/>
    </source>
</evidence>